<gene>
    <name evidence="4" type="ordered locus">TherJR_2057</name>
</gene>
<proteinExistence type="predicted"/>
<keyword evidence="2" id="KW-0456">Lyase</keyword>
<dbReference type="InterPro" id="IPR001303">
    <property type="entry name" value="Aldolase_II/adducin_N"/>
</dbReference>
<dbReference type="HOGENOM" id="CLU_006033_3_4_9"/>
<dbReference type="GO" id="GO:0019323">
    <property type="term" value="P:pentose catabolic process"/>
    <property type="evidence" value="ECO:0007669"/>
    <property type="project" value="TreeGrafter"/>
</dbReference>
<dbReference type="EMBL" id="CP002028">
    <property type="protein sequence ID" value="ADG82902.1"/>
    <property type="molecule type" value="Genomic_DNA"/>
</dbReference>
<name>D5X8M6_THEPJ</name>
<dbReference type="PANTHER" id="PTHR22789:SF0">
    <property type="entry name" value="3-OXO-TETRONATE 4-PHOSPHATE DECARBOXYLASE-RELATED"/>
    <property type="match status" value="1"/>
</dbReference>
<dbReference type="GO" id="GO:0046872">
    <property type="term" value="F:metal ion binding"/>
    <property type="evidence" value="ECO:0007669"/>
    <property type="project" value="UniProtKB-KW"/>
</dbReference>
<reference evidence="4 5" key="1">
    <citation type="submission" date="2010-05" db="EMBL/GenBank/DDBJ databases">
        <title>Complete sequence of Thermincola sp. JR.</title>
        <authorList>
            <consortium name="US DOE Joint Genome Institute"/>
            <person name="Lucas S."/>
            <person name="Copeland A."/>
            <person name="Lapidus A."/>
            <person name="Cheng J.-F."/>
            <person name="Bruce D."/>
            <person name="Goodwin L."/>
            <person name="Pitluck S."/>
            <person name="Chertkov O."/>
            <person name="Detter J.C."/>
            <person name="Han C."/>
            <person name="Tapia R."/>
            <person name="Land M."/>
            <person name="Hauser L."/>
            <person name="Kyrpides N."/>
            <person name="Mikhailova N."/>
            <person name="Hazen T.C."/>
            <person name="Woyke T."/>
        </authorList>
    </citation>
    <scope>NUCLEOTIDE SEQUENCE [LARGE SCALE GENOMIC DNA]</scope>
    <source>
        <strain evidence="4 5">JR</strain>
    </source>
</reference>
<keyword evidence="5" id="KW-1185">Reference proteome</keyword>
<organism evidence="4 5">
    <name type="scientific">Thermincola potens (strain JR)</name>
    <dbReference type="NCBI Taxonomy" id="635013"/>
    <lineage>
        <taxon>Bacteria</taxon>
        <taxon>Bacillati</taxon>
        <taxon>Bacillota</taxon>
        <taxon>Clostridia</taxon>
        <taxon>Eubacteriales</taxon>
        <taxon>Thermincolaceae</taxon>
        <taxon>Thermincola</taxon>
    </lineage>
</organism>
<feature type="domain" description="Class II aldolase/adducin N-terminal" evidence="3">
    <location>
        <begin position="4"/>
        <end position="177"/>
    </location>
</feature>
<dbReference type="AlphaFoldDB" id="D5X8M6"/>
<dbReference type="GO" id="GO:0016832">
    <property type="term" value="F:aldehyde-lyase activity"/>
    <property type="evidence" value="ECO:0007669"/>
    <property type="project" value="TreeGrafter"/>
</dbReference>
<accession>D5X8M6</accession>
<dbReference type="GO" id="GO:0005829">
    <property type="term" value="C:cytosol"/>
    <property type="evidence" value="ECO:0007669"/>
    <property type="project" value="TreeGrafter"/>
</dbReference>
<dbReference type="NCBIfam" id="NF006413">
    <property type="entry name" value="PRK08660.1"/>
    <property type="match status" value="1"/>
</dbReference>
<dbReference type="SUPFAM" id="SSF53639">
    <property type="entry name" value="AraD/HMP-PK domain-like"/>
    <property type="match status" value="1"/>
</dbReference>
<dbReference type="RefSeq" id="WP_013120906.1">
    <property type="nucleotide sequence ID" value="NC_014152.1"/>
</dbReference>
<dbReference type="InterPro" id="IPR050197">
    <property type="entry name" value="Aldolase_class_II_sugar_metab"/>
</dbReference>
<evidence type="ECO:0000256" key="2">
    <source>
        <dbReference type="ARBA" id="ARBA00023239"/>
    </source>
</evidence>
<sequence>MLLKEFQLVGGGLFAAGLNNSHSGNLSVRAGKKIIITRRGSMLGHLTEKDLIETDLLKDGPEHNLVSREIGVHRAVYLHTSAQALVHAHPIFATALSLVEDEIEPIDAEGKYYLKKVPVLTVRETIGSAEVAEKLPLLLQENKIVVVKGHGTFAGGKTLEEAYQWTTSLENACKILYYTRTLRAR</sequence>
<dbReference type="STRING" id="635013.TherJR_2057"/>
<dbReference type="Proteomes" id="UP000002377">
    <property type="component" value="Chromosome"/>
</dbReference>
<dbReference type="KEGG" id="tjr:TherJR_2057"/>
<dbReference type="Gene3D" id="3.40.225.10">
    <property type="entry name" value="Class II aldolase/adducin N-terminal domain"/>
    <property type="match status" value="1"/>
</dbReference>
<evidence type="ECO:0000313" key="4">
    <source>
        <dbReference type="EMBL" id="ADG82902.1"/>
    </source>
</evidence>
<keyword evidence="1" id="KW-0479">Metal-binding</keyword>
<dbReference type="InterPro" id="IPR036409">
    <property type="entry name" value="Aldolase_II/adducin_N_sf"/>
</dbReference>
<evidence type="ECO:0000256" key="1">
    <source>
        <dbReference type="ARBA" id="ARBA00022723"/>
    </source>
</evidence>
<dbReference type="PANTHER" id="PTHR22789">
    <property type="entry name" value="FUCULOSE PHOSPHATE ALDOLASE"/>
    <property type="match status" value="1"/>
</dbReference>
<dbReference type="eggNOG" id="COG0235">
    <property type="taxonomic scope" value="Bacteria"/>
</dbReference>
<protein>
    <submittedName>
        <fullName evidence="4">Class II aldolase/adducin family protein</fullName>
    </submittedName>
</protein>
<dbReference type="Pfam" id="PF00596">
    <property type="entry name" value="Aldolase_II"/>
    <property type="match status" value="1"/>
</dbReference>
<dbReference type="SMART" id="SM01007">
    <property type="entry name" value="Aldolase_II"/>
    <property type="match status" value="1"/>
</dbReference>
<evidence type="ECO:0000259" key="3">
    <source>
        <dbReference type="SMART" id="SM01007"/>
    </source>
</evidence>
<evidence type="ECO:0000313" key="5">
    <source>
        <dbReference type="Proteomes" id="UP000002377"/>
    </source>
</evidence>